<protein>
    <recommendedName>
        <fullName evidence="4">Adhesin domain-containing protein</fullName>
    </recommendedName>
</protein>
<accession>A0A1I2H4B9</accession>
<dbReference type="OrthoDB" id="3869995at2"/>
<evidence type="ECO:0000313" key="3">
    <source>
        <dbReference type="Proteomes" id="UP000199323"/>
    </source>
</evidence>
<organism evidence="2 3">
    <name type="scientific">Actinacidiphila alni</name>
    <dbReference type="NCBI Taxonomy" id="380248"/>
    <lineage>
        <taxon>Bacteria</taxon>
        <taxon>Bacillati</taxon>
        <taxon>Actinomycetota</taxon>
        <taxon>Actinomycetes</taxon>
        <taxon>Kitasatosporales</taxon>
        <taxon>Streptomycetaceae</taxon>
        <taxon>Actinacidiphila</taxon>
    </lineage>
</organism>
<dbReference type="Proteomes" id="UP000199323">
    <property type="component" value="Unassembled WGS sequence"/>
</dbReference>
<evidence type="ECO:0008006" key="4">
    <source>
        <dbReference type="Google" id="ProtNLM"/>
    </source>
</evidence>
<keyword evidence="3" id="KW-1185">Reference proteome</keyword>
<dbReference type="RefSeq" id="WP_093714653.1">
    <property type="nucleotide sequence ID" value="NZ_FONG01000010.1"/>
</dbReference>
<name>A0A1I2H4B9_9ACTN</name>
<proteinExistence type="predicted"/>
<evidence type="ECO:0000256" key="1">
    <source>
        <dbReference type="SAM" id="Phobius"/>
    </source>
</evidence>
<keyword evidence="1" id="KW-1133">Transmembrane helix</keyword>
<dbReference type="EMBL" id="FONG01000010">
    <property type="protein sequence ID" value="SFF24220.1"/>
    <property type="molecule type" value="Genomic_DNA"/>
</dbReference>
<keyword evidence="1" id="KW-0472">Membrane</keyword>
<sequence length="275" mass="27934">MEQSEQPPPPGRRPRAGTGVAAAVLAIAVAVVVTLVITGHARDHDAARPGRDDPPKSVAPAVAGATAAFRADAPDQVVLDGVSGRVRVSADPDADRISVTYRRTDGGVPHTRGAVTDTDGLRTLTVLCGTDDRADGADRTTGACDGDLTLVVPERTGLRLRQTSGETDLEGLGGRLSVDAASDRLTARALHPSRATFVLTSGSADIAFATPPTSLAVRMTSASTALRLPAGAGDTYAVSTSATSADVRVTVPTAPDAPHRVSLDVLSGSLAVLPG</sequence>
<gene>
    <name evidence="2" type="ORF">SAMN05216251_11058</name>
</gene>
<evidence type="ECO:0000313" key="2">
    <source>
        <dbReference type="EMBL" id="SFF24220.1"/>
    </source>
</evidence>
<feature type="transmembrane region" description="Helical" evidence="1">
    <location>
        <begin position="20"/>
        <end position="41"/>
    </location>
</feature>
<dbReference type="AlphaFoldDB" id="A0A1I2H4B9"/>
<reference evidence="2 3" key="1">
    <citation type="submission" date="2016-10" db="EMBL/GenBank/DDBJ databases">
        <authorList>
            <person name="de Groot N.N."/>
        </authorList>
    </citation>
    <scope>NUCLEOTIDE SEQUENCE [LARGE SCALE GENOMIC DNA]</scope>
    <source>
        <strain evidence="2 3">CGMCC 4.3510</strain>
    </source>
</reference>
<keyword evidence="1" id="KW-0812">Transmembrane</keyword>
<dbReference type="STRING" id="380248.SAMN05216251_11058"/>